<dbReference type="InterPro" id="IPR036388">
    <property type="entry name" value="WH-like_DNA-bd_sf"/>
</dbReference>
<evidence type="ECO:0000256" key="2">
    <source>
        <dbReference type="ARBA" id="ARBA00023015"/>
    </source>
</evidence>
<dbReference type="Gene3D" id="1.10.10.10">
    <property type="entry name" value="Winged helix-like DNA-binding domain superfamily/Winged helix DNA-binding domain"/>
    <property type="match status" value="1"/>
</dbReference>
<proteinExistence type="inferred from homology"/>
<dbReference type="InterPro" id="IPR013249">
    <property type="entry name" value="RNA_pol_sigma70_r4_t2"/>
</dbReference>
<evidence type="ECO:0000256" key="3">
    <source>
        <dbReference type="ARBA" id="ARBA00023082"/>
    </source>
</evidence>
<accession>A0A2I0R0K7</accession>
<dbReference type="SUPFAM" id="SSF88659">
    <property type="entry name" value="Sigma3 and sigma4 domains of RNA polymerase sigma factors"/>
    <property type="match status" value="1"/>
</dbReference>
<evidence type="ECO:0000313" key="8">
    <source>
        <dbReference type="EMBL" id="PKR80118.1"/>
    </source>
</evidence>
<dbReference type="PANTHER" id="PTHR43133:SF8">
    <property type="entry name" value="RNA POLYMERASE SIGMA FACTOR HI_1459-RELATED"/>
    <property type="match status" value="1"/>
</dbReference>
<dbReference type="InterPro" id="IPR039425">
    <property type="entry name" value="RNA_pol_sigma-70-like"/>
</dbReference>
<feature type="domain" description="RNA polymerase sigma-70 region 2" evidence="6">
    <location>
        <begin position="32"/>
        <end position="97"/>
    </location>
</feature>
<gene>
    <name evidence="8" type="ORF">CW751_11475</name>
</gene>
<organism evidence="8 9">
    <name type="scientific">Brumimicrobium salinarum</name>
    <dbReference type="NCBI Taxonomy" id="2058658"/>
    <lineage>
        <taxon>Bacteria</taxon>
        <taxon>Pseudomonadati</taxon>
        <taxon>Bacteroidota</taxon>
        <taxon>Flavobacteriia</taxon>
        <taxon>Flavobacteriales</taxon>
        <taxon>Crocinitomicaceae</taxon>
        <taxon>Brumimicrobium</taxon>
    </lineage>
</organism>
<keyword evidence="2" id="KW-0805">Transcription regulation</keyword>
<sequence length="191" mass="22818">MRIRRKEIAKKTDDELIQLYRQTSNEDFIGELYRRYGHLVMGTCMNYLKNKTTAEDFVMEIFMDLGTKLKKHEIKYFKSWLFILTKNKCLMLLRKKQQHHLPIAEEIIEDSNEVEEKELQEIKLTLLEKAIAELMPPQDQIIKLFYLEKKTYKEVSELLNITIKKVKSGVQNGKRNLKIKLKENGLFKYTQ</sequence>
<dbReference type="RefSeq" id="WP_101335176.1">
    <property type="nucleotide sequence ID" value="NZ_PJNI01000013.1"/>
</dbReference>
<dbReference type="Pfam" id="PF04542">
    <property type="entry name" value="Sigma70_r2"/>
    <property type="match status" value="1"/>
</dbReference>
<comment type="caution">
    <text evidence="8">The sequence shown here is derived from an EMBL/GenBank/DDBJ whole genome shotgun (WGS) entry which is preliminary data.</text>
</comment>
<dbReference type="Proteomes" id="UP000236654">
    <property type="component" value="Unassembled WGS sequence"/>
</dbReference>
<dbReference type="EMBL" id="PJNI01000013">
    <property type="protein sequence ID" value="PKR80118.1"/>
    <property type="molecule type" value="Genomic_DNA"/>
</dbReference>
<comment type="similarity">
    <text evidence="1">Belongs to the sigma-70 factor family. ECF subfamily.</text>
</comment>
<keyword evidence="9" id="KW-1185">Reference proteome</keyword>
<dbReference type="InterPro" id="IPR007627">
    <property type="entry name" value="RNA_pol_sigma70_r2"/>
</dbReference>
<evidence type="ECO:0000259" key="6">
    <source>
        <dbReference type="Pfam" id="PF04542"/>
    </source>
</evidence>
<dbReference type="NCBIfam" id="TIGR02937">
    <property type="entry name" value="sigma70-ECF"/>
    <property type="match status" value="1"/>
</dbReference>
<feature type="domain" description="RNA polymerase sigma factor 70 region 4 type 2" evidence="7">
    <location>
        <begin position="126"/>
        <end position="177"/>
    </location>
</feature>
<dbReference type="GO" id="GO:0016987">
    <property type="term" value="F:sigma factor activity"/>
    <property type="evidence" value="ECO:0007669"/>
    <property type="project" value="UniProtKB-KW"/>
</dbReference>
<dbReference type="Pfam" id="PF08281">
    <property type="entry name" value="Sigma70_r4_2"/>
    <property type="match status" value="1"/>
</dbReference>
<keyword evidence="3" id="KW-0731">Sigma factor</keyword>
<evidence type="ECO:0000313" key="9">
    <source>
        <dbReference type="Proteomes" id="UP000236654"/>
    </source>
</evidence>
<evidence type="ECO:0000256" key="5">
    <source>
        <dbReference type="ARBA" id="ARBA00023163"/>
    </source>
</evidence>
<dbReference type="GO" id="GO:0003677">
    <property type="term" value="F:DNA binding"/>
    <property type="evidence" value="ECO:0007669"/>
    <property type="project" value="UniProtKB-KW"/>
</dbReference>
<dbReference type="InterPro" id="IPR013325">
    <property type="entry name" value="RNA_pol_sigma_r2"/>
</dbReference>
<dbReference type="AlphaFoldDB" id="A0A2I0R0K7"/>
<name>A0A2I0R0K7_9FLAO</name>
<protein>
    <submittedName>
        <fullName evidence="8">RNA polymerase subunit sigma-24</fullName>
    </submittedName>
</protein>
<evidence type="ECO:0000256" key="4">
    <source>
        <dbReference type="ARBA" id="ARBA00023125"/>
    </source>
</evidence>
<dbReference type="InterPro" id="IPR014284">
    <property type="entry name" value="RNA_pol_sigma-70_dom"/>
</dbReference>
<keyword evidence="4" id="KW-0238">DNA-binding</keyword>
<evidence type="ECO:0000259" key="7">
    <source>
        <dbReference type="Pfam" id="PF08281"/>
    </source>
</evidence>
<dbReference type="Gene3D" id="1.10.1740.10">
    <property type="match status" value="1"/>
</dbReference>
<evidence type="ECO:0000256" key="1">
    <source>
        <dbReference type="ARBA" id="ARBA00010641"/>
    </source>
</evidence>
<keyword evidence="5" id="KW-0804">Transcription</keyword>
<dbReference type="PANTHER" id="PTHR43133">
    <property type="entry name" value="RNA POLYMERASE ECF-TYPE SIGMA FACTO"/>
    <property type="match status" value="1"/>
</dbReference>
<dbReference type="InterPro" id="IPR013324">
    <property type="entry name" value="RNA_pol_sigma_r3/r4-like"/>
</dbReference>
<dbReference type="GO" id="GO:0006352">
    <property type="term" value="P:DNA-templated transcription initiation"/>
    <property type="evidence" value="ECO:0007669"/>
    <property type="project" value="InterPro"/>
</dbReference>
<dbReference type="OrthoDB" id="1056775at2"/>
<dbReference type="SUPFAM" id="SSF88946">
    <property type="entry name" value="Sigma2 domain of RNA polymerase sigma factors"/>
    <property type="match status" value="1"/>
</dbReference>
<reference evidence="8 9" key="1">
    <citation type="submission" date="2017-12" db="EMBL/GenBank/DDBJ databases">
        <title>The draft genome sequence of Brumimicrobium saltpan LHR20.</title>
        <authorList>
            <person name="Do Z.-J."/>
            <person name="Luo H.-R."/>
        </authorList>
    </citation>
    <scope>NUCLEOTIDE SEQUENCE [LARGE SCALE GENOMIC DNA]</scope>
    <source>
        <strain evidence="8 9">LHR20</strain>
    </source>
</reference>